<dbReference type="OrthoDB" id="3256331at2759"/>
<gene>
    <name evidence="2" type="ORF">Hypma_002348</name>
</gene>
<dbReference type="EMBL" id="LUEZ02000122">
    <property type="protein sequence ID" value="RDB16655.1"/>
    <property type="molecule type" value="Genomic_DNA"/>
</dbReference>
<feature type="domain" description="DUF6593" evidence="1">
    <location>
        <begin position="22"/>
        <end position="175"/>
    </location>
</feature>
<dbReference type="Proteomes" id="UP000076154">
    <property type="component" value="Unassembled WGS sequence"/>
</dbReference>
<protein>
    <recommendedName>
        <fullName evidence="1">DUF6593 domain-containing protein</fullName>
    </recommendedName>
</protein>
<evidence type="ECO:0000259" key="1">
    <source>
        <dbReference type="Pfam" id="PF20236"/>
    </source>
</evidence>
<dbReference type="InParanoid" id="A0A369J8A5"/>
<proteinExistence type="predicted"/>
<reference evidence="2" key="1">
    <citation type="submission" date="2018-04" db="EMBL/GenBank/DDBJ databases">
        <title>Whole genome sequencing of Hypsizygus marmoreus.</title>
        <authorList>
            <person name="Choi I.-G."/>
            <person name="Min B."/>
            <person name="Kim J.-G."/>
            <person name="Kim S."/>
            <person name="Oh Y.-L."/>
            <person name="Kong W.-S."/>
            <person name="Park H."/>
            <person name="Jeong J."/>
            <person name="Song E.-S."/>
        </authorList>
    </citation>
    <scope>NUCLEOTIDE SEQUENCE [LARGE SCALE GENOMIC DNA]</scope>
    <source>
        <strain evidence="2">51987-8</strain>
    </source>
</reference>
<organism evidence="2 3">
    <name type="scientific">Hypsizygus marmoreus</name>
    <name type="common">White beech mushroom</name>
    <name type="synonym">Agaricus marmoreus</name>
    <dbReference type="NCBI Taxonomy" id="39966"/>
    <lineage>
        <taxon>Eukaryota</taxon>
        <taxon>Fungi</taxon>
        <taxon>Dikarya</taxon>
        <taxon>Basidiomycota</taxon>
        <taxon>Agaricomycotina</taxon>
        <taxon>Agaricomycetes</taxon>
        <taxon>Agaricomycetidae</taxon>
        <taxon>Agaricales</taxon>
        <taxon>Tricholomatineae</taxon>
        <taxon>Lyophyllaceae</taxon>
        <taxon>Hypsizygus</taxon>
    </lineage>
</organism>
<sequence>MSSQETLVERVHTTSVFIFSRDDMRQTTISLRGHGPVYTVNSDQSSTRTSIFHFGDHVPLAVSEQRGILPDKITFRGQDRQKLKSWLKFSSVSLFPVTFEAFGRFYTWRFSARGELSMHSQEHPEEAIAWFTPSRRSDTTGSPTMLAASLTLKPDALEIQDLTVVSFLLLEQKSRTMSRPTGGVAGPYAFFVEALY</sequence>
<evidence type="ECO:0000313" key="3">
    <source>
        <dbReference type="Proteomes" id="UP000076154"/>
    </source>
</evidence>
<comment type="caution">
    <text evidence="2">The sequence shown here is derived from an EMBL/GenBank/DDBJ whole genome shotgun (WGS) entry which is preliminary data.</text>
</comment>
<evidence type="ECO:0000313" key="2">
    <source>
        <dbReference type="EMBL" id="RDB16655.1"/>
    </source>
</evidence>
<dbReference type="InterPro" id="IPR046528">
    <property type="entry name" value="DUF6593"/>
</dbReference>
<keyword evidence="3" id="KW-1185">Reference proteome</keyword>
<name>A0A369J8A5_HYPMA</name>
<dbReference type="Pfam" id="PF20236">
    <property type="entry name" value="DUF6593"/>
    <property type="match status" value="1"/>
</dbReference>
<dbReference type="AlphaFoldDB" id="A0A369J8A5"/>
<accession>A0A369J8A5</accession>